<reference evidence="2 3" key="1">
    <citation type="journal article" date="2014" name="Am. J. Bot.">
        <title>Genome assembly and annotation for red clover (Trifolium pratense; Fabaceae).</title>
        <authorList>
            <person name="Istvanek J."/>
            <person name="Jaros M."/>
            <person name="Krenek A."/>
            <person name="Repkova J."/>
        </authorList>
    </citation>
    <scope>NUCLEOTIDE SEQUENCE [LARGE SCALE GENOMIC DNA]</scope>
    <source>
        <strain evidence="3">cv. Tatra</strain>
        <tissue evidence="2">Young leaves</tissue>
    </source>
</reference>
<accession>A0A2K3KNY8</accession>
<sequence>VCERNNNIFLAKQLPVPQVPWNNSGILRGLNNSSKDESDQKPP</sequence>
<dbReference type="Proteomes" id="UP000236291">
    <property type="component" value="Unassembled WGS sequence"/>
</dbReference>
<proteinExistence type="predicted"/>
<feature type="non-terminal residue" evidence="2">
    <location>
        <position position="1"/>
    </location>
</feature>
<organism evidence="2 3">
    <name type="scientific">Trifolium pratense</name>
    <name type="common">Red clover</name>
    <dbReference type="NCBI Taxonomy" id="57577"/>
    <lineage>
        <taxon>Eukaryota</taxon>
        <taxon>Viridiplantae</taxon>
        <taxon>Streptophyta</taxon>
        <taxon>Embryophyta</taxon>
        <taxon>Tracheophyta</taxon>
        <taxon>Spermatophyta</taxon>
        <taxon>Magnoliopsida</taxon>
        <taxon>eudicotyledons</taxon>
        <taxon>Gunneridae</taxon>
        <taxon>Pentapetalae</taxon>
        <taxon>rosids</taxon>
        <taxon>fabids</taxon>
        <taxon>Fabales</taxon>
        <taxon>Fabaceae</taxon>
        <taxon>Papilionoideae</taxon>
        <taxon>50 kb inversion clade</taxon>
        <taxon>NPAAA clade</taxon>
        <taxon>Hologalegina</taxon>
        <taxon>IRL clade</taxon>
        <taxon>Trifolieae</taxon>
        <taxon>Trifolium</taxon>
    </lineage>
</organism>
<feature type="region of interest" description="Disordered" evidence="1">
    <location>
        <begin position="21"/>
        <end position="43"/>
    </location>
</feature>
<evidence type="ECO:0000313" key="3">
    <source>
        <dbReference type="Proteomes" id="UP000236291"/>
    </source>
</evidence>
<evidence type="ECO:0000256" key="1">
    <source>
        <dbReference type="SAM" id="MobiDB-lite"/>
    </source>
</evidence>
<gene>
    <name evidence="2" type="ORF">L195_g063787</name>
</gene>
<protein>
    <submittedName>
        <fullName evidence="2">Uncharacterized protein</fullName>
    </submittedName>
</protein>
<reference evidence="2 3" key="2">
    <citation type="journal article" date="2017" name="Front. Plant Sci.">
        <title>Gene Classification and Mining of Molecular Markers Useful in Red Clover (Trifolium pratense) Breeding.</title>
        <authorList>
            <person name="Istvanek J."/>
            <person name="Dluhosova J."/>
            <person name="Dluhos P."/>
            <person name="Patkova L."/>
            <person name="Nedelnik J."/>
            <person name="Repkova J."/>
        </authorList>
    </citation>
    <scope>NUCLEOTIDE SEQUENCE [LARGE SCALE GENOMIC DNA]</scope>
    <source>
        <strain evidence="3">cv. Tatra</strain>
        <tissue evidence="2">Young leaves</tissue>
    </source>
</reference>
<feature type="compositionally biased region" description="Basic and acidic residues" evidence="1">
    <location>
        <begin position="34"/>
        <end position="43"/>
    </location>
</feature>
<dbReference type="EMBL" id="ASHM01220580">
    <property type="protein sequence ID" value="PNX68018.1"/>
    <property type="molecule type" value="Genomic_DNA"/>
</dbReference>
<comment type="caution">
    <text evidence="2">The sequence shown here is derived from an EMBL/GenBank/DDBJ whole genome shotgun (WGS) entry which is preliminary data.</text>
</comment>
<evidence type="ECO:0000313" key="2">
    <source>
        <dbReference type="EMBL" id="PNX68018.1"/>
    </source>
</evidence>
<name>A0A2K3KNY8_TRIPR</name>
<dbReference type="AlphaFoldDB" id="A0A2K3KNY8"/>
<feature type="compositionally biased region" description="Polar residues" evidence="1">
    <location>
        <begin position="21"/>
        <end position="33"/>
    </location>
</feature>